<keyword evidence="2" id="KW-0472">Membrane</keyword>
<accession>A0A9P6NQ33</accession>
<keyword evidence="2" id="KW-1133">Transmembrane helix</keyword>
<feature type="transmembrane region" description="Helical" evidence="2">
    <location>
        <begin position="582"/>
        <end position="600"/>
    </location>
</feature>
<sequence>MTTTEASSPACSTPDLLELDPSPSLSSSFSMATLPSISNSPTSESEFTTPLDDDDEDSSEVTVNQPIRPSDYVTRPASVIPNHSSPEVIAPQPSRPAGLLSAHSNLNPDSPLPPVPTIDRFDSPLSLSSWYASDLVSYPASSISGSLDGDRDHLSDHEPGESTRNGPLTDGEGEEISDEDGAYRNGLQVYVRARSQFDETRHNTHSRTREFLSTITGHLVMPRLPIHHPYSNTPSPGSSLRGGVSPRSAGSSSGRRPTGHYPHREARSGRHDQHQRTLPDQASSFQAWTSSLAPKTRVLLLGDDDCSVCKPSFYPTEPIISVQRASELVAGFKISIPATHHALFSHISLPFTRLRPLLNPHALHSASLAGSCNEDLNQLIERWVINEAYLVALVEITHAPLSPETLSFLLSLSRLVPILPFVSHSVTGSSAVDLHAILNRQLAAKRIHHLPIPCHSSSPSSPELPLSDCIIRTRDCFLDWIVVEEAALRALSTSKLPTVTNLGMLRSTIDHEPDRWSEKLGERILYLSSNQSSISRKQQKRHRTVNVPIRKTGISSDPFGFPSISSILYCLFFRRPRPRPPWFFITAAATVFTVWGYSLLCG</sequence>
<feature type="compositionally biased region" description="Acidic residues" evidence="1">
    <location>
        <begin position="171"/>
        <end position="180"/>
    </location>
</feature>
<comment type="caution">
    <text evidence="3">The sequence shown here is derived from an EMBL/GenBank/DDBJ whole genome shotgun (WGS) entry which is preliminary data.</text>
</comment>
<feature type="region of interest" description="Disordered" evidence="1">
    <location>
        <begin position="144"/>
        <end position="183"/>
    </location>
</feature>
<feature type="region of interest" description="Disordered" evidence="1">
    <location>
        <begin position="1"/>
        <end position="117"/>
    </location>
</feature>
<protein>
    <submittedName>
        <fullName evidence="3">Uncharacterized protein</fullName>
    </submittedName>
</protein>
<evidence type="ECO:0000313" key="4">
    <source>
        <dbReference type="Proteomes" id="UP000886653"/>
    </source>
</evidence>
<feature type="compositionally biased region" description="Low complexity" evidence="1">
    <location>
        <begin position="12"/>
        <end position="36"/>
    </location>
</feature>
<gene>
    <name evidence="3" type="ORF">CROQUDRAFT_90697</name>
</gene>
<evidence type="ECO:0000256" key="2">
    <source>
        <dbReference type="SAM" id="Phobius"/>
    </source>
</evidence>
<dbReference type="OrthoDB" id="2506844at2759"/>
<evidence type="ECO:0000313" key="3">
    <source>
        <dbReference type="EMBL" id="KAG0148158.1"/>
    </source>
</evidence>
<reference evidence="3" key="1">
    <citation type="submission" date="2013-11" db="EMBL/GenBank/DDBJ databases">
        <title>Genome sequence of the fusiform rust pathogen reveals effectors for host alternation and coevolution with pine.</title>
        <authorList>
            <consortium name="DOE Joint Genome Institute"/>
            <person name="Smith K."/>
            <person name="Pendleton A."/>
            <person name="Kubisiak T."/>
            <person name="Anderson C."/>
            <person name="Salamov A."/>
            <person name="Aerts A."/>
            <person name="Riley R."/>
            <person name="Clum A."/>
            <person name="Lindquist E."/>
            <person name="Ence D."/>
            <person name="Campbell M."/>
            <person name="Kronenberg Z."/>
            <person name="Feau N."/>
            <person name="Dhillon B."/>
            <person name="Hamelin R."/>
            <person name="Burleigh J."/>
            <person name="Smith J."/>
            <person name="Yandell M."/>
            <person name="Nelson C."/>
            <person name="Grigoriev I."/>
            <person name="Davis J."/>
        </authorList>
    </citation>
    <scope>NUCLEOTIDE SEQUENCE</scope>
    <source>
        <strain evidence="3">G11</strain>
    </source>
</reference>
<keyword evidence="2" id="KW-0812">Transmembrane</keyword>
<feature type="compositionally biased region" description="Low complexity" evidence="1">
    <location>
        <begin position="241"/>
        <end position="256"/>
    </location>
</feature>
<dbReference type="EMBL" id="MU167240">
    <property type="protein sequence ID" value="KAG0148158.1"/>
    <property type="molecule type" value="Genomic_DNA"/>
</dbReference>
<name>A0A9P6NQ33_9BASI</name>
<feature type="compositionally biased region" description="Polar residues" evidence="1">
    <location>
        <begin position="37"/>
        <end position="48"/>
    </location>
</feature>
<proteinExistence type="predicted"/>
<feature type="compositionally biased region" description="Basic and acidic residues" evidence="1">
    <location>
        <begin position="262"/>
        <end position="277"/>
    </location>
</feature>
<keyword evidence="4" id="KW-1185">Reference proteome</keyword>
<feature type="compositionally biased region" description="Polar residues" evidence="1">
    <location>
        <begin position="1"/>
        <end position="11"/>
    </location>
</feature>
<dbReference type="Proteomes" id="UP000886653">
    <property type="component" value="Unassembled WGS sequence"/>
</dbReference>
<feature type="compositionally biased region" description="Basic and acidic residues" evidence="1">
    <location>
        <begin position="148"/>
        <end position="161"/>
    </location>
</feature>
<organism evidence="3 4">
    <name type="scientific">Cronartium quercuum f. sp. fusiforme G11</name>
    <dbReference type="NCBI Taxonomy" id="708437"/>
    <lineage>
        <taxon>Eukaryota</taxon>
        <taxon>Fungi</taxon>
        <taxon>Dikarya</taxon>
        <taxon>Basidiomycota</taxon>
        <taxon>Pucciniomycotina</taxon>
        <taxon>Pucciniomycetes</taxon>
        <taxon>Pucciniales</taxon>
        <taxon>Coleosporiaceae</taxon>
        <taxon>Cronartium</taxon>
    </lineage>
</organism>
<evidence type="ECO:0000256" key="1">
    <source>
        <dbReference type="SAM" id="MobiDB-lite"/>
    </source>
</evidence>
<dbReference type="AlphaFoldDB" id="A0A9P6NQ33"/>
<feature type="region of interest" description="Disordered" evidence="1">
    <location>
        <begin position="224"/>
        <end position="285"/>
    </location>
</feature>